<name>A0A7C8IE63_9PLEO</name>
<dbReference type="AlphaFoldDB" id="A0A7C8IE63"/>
<accession>A0A7C8IE63</accession>
<organism evidence="2 3">
    <name type="scientific">Massariosphaeria phaeospora</name>
    <dbReference type="NCBI Taxonomy" id="100035"/>
    <lineage>
        <taxon>Eukaryota</taxon>
        <taxon>Fungi</taxon>
        <taxon>Dikarya</taxon>
        <taxon>Ascomycota</taxon>
        <taxon>Pezizomycotina</taxon>
        <taxon>Dothideomycetes</taxon>
        <taxon>Pleosporomycetidae</taxon>
        <taxon>Pleosporales</taxon>
        <taxon>Pleosporales incertae sedis</taxon>
        <taxon>Massariosphaeria</taxon>
    </lineage>
</organism>
<sequence>MPRPAFHPRHIPPLLLATIWTLGGTMSLLSSPESALLTFGFAPHIASAEAAWPLIQVEGARITTIGLALWGMYLGGHLKALDILLAAVGWMAVVDGVVCGREGEVGSVGMRAGYQGVVAVWGVLGGTGGR</sequence>
<comment type="caution">
    <text evidence="2">The sequence shown here is derived from an EMBL/GenBank/DDBJ whole genome shotgun (WGS) entry which is preliminary data.</text>
</comment>
<feature type="signal peptide" evidence="1">
    <location>
        <begin position="1"/>
        <end position="27"/>
    </location>
</feature>
<evidence type="ECO:0000256" key="1">
    <source>
        <dbReference type="SAM" id="SignalP"/>
    </source>
</evidence>
<reference evidence="2 3" key="1">
    <citation type="submission" date="2020-01" db="EMBL/GenBank/DDBJ databases">
        <authorList>
            <consortium name="DOE Joint Genome Institute"/>
            <person name="Haridas S."/>
            <person name="Albert R."/>
            <person name="Binder M."/>
            <person name="Bloem J."/>
            <person name="Labutti K."/>
            <person name="Salamov A."/>
            <person name="Andreopoulos B."/>
            <person name="Baker S.E."/>
            <person name="Barry K."/>
            <person name="Bills G."/>
            <person name="Bluhm B.H."/>
            <person name="Cannon C."/>
            <person name="Castanera R."/>
            <person name="Culley D.E."/>
            <person name="Daum C."/>
            <person name="Ezra D."/>
            <person name="Gonzalez J.B."/>
            <person name="Henrissat B."/>
            <person name="Kuo A."/>
            <person name="Liang C."/>
            <person name="Lipzen A."/>
            <person name="Lutzoni F."/>
            <person name="Magnuson J."/>
            <person name="Mondo S."/>
            <person name="Nolan M."/>
            <person name="Ohm R."/>
            <person name="Pangilinan J."/>
            <person name="Park H.-J.H."/>
            <person name="Ramirez L."/>
            <person name="Alfaro M."/>
            <person name="Sun H."/>
            <person name="Tritt A."/>
            <person name="Yoshinaga Y."/>
            <person name="Zwiers L.-H.L."/>
            <person name="Turgeon B.G."/>
            <person name="Goodwin S.B."/>
            <person name="Spatafora J.W."/>
            <person name="Crous P.W."/>
            <person name="Grigoriev I.V."/>
        </authorList>
    </citation>
    <scope>NUCLEOTIDE SEQUENCE [LARGE SCALE GENOMIC DNA]</scope>
    <source>
        <strain evidence="2 3">CBS 611.86</strain>
    </source>
</reference>
<dbReference type="Proteomes" id="UP000481861">
    <property type="component" value="Unassembled WGS sequence"/>
</dbReference>
<evidence type="ECO:0000313" key="3">
    <source>
        <dbReference type="Proteomes" id="UP000481861"/>
    </source>
</evidence>
<proteinExistence type="predicted"/>
<evidence type="ECO:0000313" key="2">
    <source>
        <dbReference type="EMBL" id="KAF2875686.1"/>
    </source>
</evidence>
<dbReference type="InterPro" id="IPR025363">
    <property type="entry name" value="DUF4267"/>
</dbReference>
<keyword evidence="1" id="KW-0732">Signal</keyword>
<protein>
    <submittedName>
        <fullName evidence="2">Uncharacterized protein</fullName>
    </submittedName>
</protein>
<feature type="chain" id="PRO_5028797928" evidence="1">
    <location>
        <begin position="28"/>
        <end position="130"/>
    </location>
</feature>
<dbReference type="EMBL" id="JAADJZ010000004">
    <property type="protein sequence ID" value="KAF2875686.1"/>
    <property type="molecule type" value="Genomic_DNA"/>
</dbReference>
<keyword evidence="3" id="KW-1185">Reference proteome</keyword>
<gene>
    <name evidence="2" type="ORF">BDV95DRAFT_513976</name>
</gene>
<dbReference type="OrthoDB" id="2989864at2759"/>
<feature type="non-terminal residue" evidence="2">
    <location>
        <position position="130"/>
    </location>
</feature>
<dbReference type="Pfam" id="PF14087">
    <property type="entry name" value="DUF4267"/>
    <property type="match status" value="1"/>
</dbReference>